<reference evidence="1" key="1">
    <citation type="submission" date="2023-10" db="EMBL/GenBank/DDBJ databases">
        <title>Development of a sustainable strategy for remediation of hydrocarbon-contaminated territories based on the waste exchange concept.</title>
        <authorList>
            <person name="Krivoruchko A."/>
        </authorList>
    </citation>
    <scope>NUCLEOTIDE SEQUENCE</scope>
    <source>
        <strain evidence="1">IEGM 1175</strain>
    </source>
</reference>
<proteinExistence type="predicted"/>
<sequence>MTAPDRLHDGGVFTSGAACPHCGACDVHGVFEPRPWLVEERGYRHVRVCNACTYTWGQR</sequence>
<name>A0AAE4U6G2_9ACTN</name>
<evidence type="ECO:0000313" key="1">
    <source>
        <dbReference type="EMBL" id="MDV6299969.1"/>
    </source>
</evidence>
<gene>
    <name evidence="1" type="ORF">R3P82_12700</name>
</gene>
<accession>A0AAE4U6G2</accession>
<comment type="caution">
    <text evidence="1">The sequence shown here is derived from an EMBL/GenBank/DDBJ whole genome shotgun (WGS) entry which is preliminary data.</text>
</comment>
<dbReference type="AlphaFoldDB" id="A0AAE4U6G2"/>
<evidence type="ECO:0000313" key="2">
    <source>
        <dbReference type="Proteomes" id="UP001185873"/>
    </source>
</evidence>
<organism evidence="1 2">
    <name type="scientific">Dietzia maris</name>
    <dbReference type="NCBI Taxonomy" id="37915"/>
    <lineage>
        <taxon>Bacteria</taxon>
        <taxon>Bacillati</taxon>
        <taxon>Actinomycetota</taxon>
        <taxon>Actinomycetes</taxon>
        <taxon>Mycobacteriales</taxon>
        <taxon>Dietziaceae</taxon>
        <taxon>Dietzia</taxon>
    </lineage>
</organism>
<dbReference type="RefSeq" id="WP_317470628.1">
    <property type="nucleotide sequence ID" value="NZ_JAWLKJ010000003.1"/>
</dbReference>
<dbReference type="EMBL" id="JAWLKJ010000003">
    <property type="protein sequence ID" value="MDV6299969.1"/>
    <property type="molecule type" value="Genomic_DNA"/>
</dbReference>
<protein>
    <submittedName>
        <fullName evidence="1">Uncharacterized protein</fullName>
    </submittedName>
</protein>
<dbReference type="Proteomes" id="UP001185873">
    <property type="component" value="Unassembled WGS sequence"/>
</dbReference>